<name>A0A6I2NMA2_PARDI</name>
<accession>A0A6I2NMA2</accession>
<dbReference type="InterPro" id="IPR006311">
    <property type="entry name" value="TAT_signal"/>
</dbReference>
<dbReference type="AlphaFoldDB" id="A0A6I2NMA2"/>
<dbReference type="SUPFAM" id="SSF51445">
    <property type="entry name" value="(Trans)glycosidases"/>
    <property type="match status" value="1"/>
</dbReference>
<dbReference type="InterPro" id="IPR017853">
    <property type="entry name" value="GH"/>
</dbReference>
<dbReference type="PROSITE" id="PS51318">
    <property type="entry name" value="TAT"/>
    <property type="match status" value="1"/>
</dbReference>
<protein>
    <recommendedName>
        <fullName evidence="3">Twin-arginine translocation signal domain-containing protein</fullName>
    </recommendedName>
</protein>
<comment type="caution">
    <text evidence="1">The sequence shown here is derived from an EMBL/GenBank/DDBJ whole genome shotgun (WGS) entry which is preliminary data.</text>
</comment>
<evidence type="ECO:0000313" key="1">
    <source>
        <dbReference type="EMBL" id="MRZ55313.1"/>
    </source>
</evidence>
<sequence length="510" mass="57482">MTKKNEQIGNSRRDFLKNSAMLASLLAMKPISSYSYFNEQENGKVRQGKMHGIQIGAVSFVDEGVENVLDFLQKEVNINTLFITVFTYGRGLAGRQIPGHPMPDHGSQVSDESTYHGGNYAMSHPKFYARTVLKETRAPEHGDFDVLAAVLPEAKKRGMKVFASVEDQWRQDVPGLSNLREYDLYGRRANTLCLFNPDVKEFWTALVADLCSSYPIDGILFFNERNGPFLSALGASHFQSIDSSRATCFCEHHRKAAEAYGLDFKRVTEGYRKLDIFVQKALKDIRPSDGYYVEFQRLLLDYPEITAYDELFDLAKHQILKDVYATVKSIDKNMKVGFHIEHVNSFNPLFRSTRSYEDLATMADFLKVVSYNNCAGERYANFIRNIGSTVFRDVPLELLMRVNNRLLNYSENEASLDQLPMSGLSADTVFRETRRAVEGVKGKCLVLPGIDVNIPTGKNSRKATEQDTYEATLAAYKAGANGVILSRKYSEMFLANLKGAGRAIREGDKL</sequence>
<dbReference type="EMBL" id="WKNE01000007">
    <property type="protein sequence ID" value="MRZ55313.1"/>
    <property type="molecule type" value="Genomic_DNA"/>
</dbReference>
<reference evidence="1 2" key="1">
    <citation type="journal article" date="2019" name="Nat. Med.">
        <title>A library of human gut bacterial isolates paired with longitudinal multiomics data enables mechanistic microbiome research.</title>
        <authorList>
            <person name="Poyet M."/>
            <person name="Groussin M."/>
            <person name="Gibbons S.M."/>
            <person name="Avila-Pacheco J."/>
            <person name="Jiang X."/>
            <person name="Kearney S.M."/>
            <person name="Perrotta A.R."/>
            <person name="Berdy B."/>
            <person name="Zhao S."/>
            <person name="Lieberman T.D."/>
            <person name="Swanson P.K."/>
            <person name="Smith M."/>
            <person name="Roesemann S."/>
            <person name="Alexander J.E."/>
            <person name="Rich S.A."/>
            <person name="Livny J."/>
            <person name="Vlamakis H."/>
            <person name="Clish C."/>
            <person name="Bullock K."/>
            <person name="Deik A."/>
            <person name="Scott J."/>
            <person name="Pierce K.A."/>
            <person name="Xavier R.J."/>
            <person name="Alm E.J."/>
        </authorList>
    </citation>
    <scope>NUCLEOTIDE SEQUENCE [LARGE SCALE GENOMIC DNA]</scope>
    <source>
        <strain evidence="1 2">BIOML-A2</strain>
    </source>
</reference>
<proteinExistence type="predicted"/>
<dbReference type="RefSeq" id="WP_121956113.1">
    <property type="nucleotide sequence ID" value="NZ_CP072231.1"/>
</dbReference>
<organism evidence="1 2">
    <name type="scientific">Parabacteroides distasonis</name>
    <dbReference type="NCBI Taxonomy" id="823"/>
    <lineage>
        <taxon>Bacteria</taxon>
        <taxon>Pseudomonadati</taxon>
        <taxon>Bacteroidota</taxon>
        <taxon>Bacteroidia</taxon>
        <taxon>Bacteroidales</taxon>
        <taxon>Tannerellaceae</taxon>
        <taxon>Parabacteroides</taxon>
    </lineage>
</organism>
<evidence type="ECO:0000313" key="2">
    <source>
        <dbReference type="Proteomes" id="UP000432516"/>
    </source>
</evidence>
<evidence type="ECO:0008006" key="3">
    <source>
        <dbReference type="Google" id="ProtNLM"/>
    </source>
</evidence>
<gene>
    <name evidence="1" type="ORF">GKD68_11175</name>
</gene>
<dbReference type="Proteomes" id="UP000432516">
    <property type="component" value="Unassembled WGS sequence"/>
</dbReference>
<dbReference type="Gene3D" id="3.20.20.80">
    <property type="entry name" value="Glycosidases"/>
    <property type="match status" value="1"/>
</dbReference>